<dbReference type="InterPro" id="IPR032675">
    <property type="entry name" value="LRR_dom_sf"/>
</dbReference>
<dbReference type="VEuPathDB" id="AmoebaDB:NAEGRDRAFT_75259"/>
<accession>D2W1L0</accession>
<dbReference type="GeneID" id="8857132"/>
<organism evidence="2">
    <name type="scientific">Naegleria gruberi</name>
    <name type="common">Amoeba</name>
    <dbReference type="NCBI Taxonomy" id="5762"/>
    <lineage>
        <taxon>Eukaryota</taxon>
        <taxon>Discoba</taxon>
        <taxon>Heterolobosea</taxon>
        <taxon>Tetramitia</taxon>
        <taxon>Eutetramitia</taxon>
        <taxon>Vahlkampfiidae</taxon>
        <taxon>Naegleria</taxon>
    </lineage>
</organism>
<dbReference type="EMBL" id="GG738922">
    <property type="protein sequence ID" value="EFC37110.1"/>
    <property type="molecule type" value="Genomic_DNA"/>
</dbReference>
<dbReference type="Proteomes" id="UP000006671">
    <property type="component" value="Unassembled WGS sequence"/>
</dbReference>
<name>D2W1L0_NAEGR</name>
<dbReference type="RefSeq" id="XP_002669854.1">
    <property type="nucleotide sequence ID" value="XM_002669808.1"/>
</dbReference>
<evidence type="ECO:0000313" key="2">
    <source>
        <dbReference type="Proteomes" id="UP000006671"/>
    </source>
</evidence>
<dbReference type="AlphaFoldDB" id="D2W1L0"/>
<gene>
    <name evidence="1" type="ORF">NAEGRDRAFT_75259</name>
</gene>
<evidence type="ECO:0000313" key="1">
    <source>
        <dbReference type="EMBL" id="EFC37110.1"/>
    </source>
</evidence>
<dbReference type="PANTHER" id="PTHR48057:SF29">
    <property type="entry name" value="OS02G0609900 PROTEIN"/>
    <property type="match status" value="1"/>
</dbReference>
<sequence>MSSLRSNDHHAAANILKLPSEIIGDEIFSKYLNFEFIISVCSLVCKQFYKCSVNCKLNVKIPRFYDEESFAKCCKSERLKCVNEFVSDCPYSFEEFVKYLDECQFDSLKRLNLIGLEVSNVVARFGSLESLSLIGMGAEIGNSIGNLSRLTYLNLNASSVTSESCQYIQKCELIKNLNLSDNKIGNESCLYLTKLKNLTILRLEDCNISEKGVEHLSQIETLTILNVSKNRIEDDGFVNICKLKNLTSLKAASCSVESIKNITNLIKLTSLNLGQNSIDNEGVKIIGELTNLKTLTLENNVFQPEAVQYLTKLSSMEVLDLRDNNLSFDNVKCLNATNLPKLYQIQIISRHRQYYNF</sequence>
<dbReference type="Gene3D" id="3.80.10.10">
    <property type="entry name" value="Ribonuclease Inhibitor"/>
    <property type="match status" value="1"/>
</dbReference>
<dbReference type="InParanoid" id="D2W1L0"/>
<dbReference type="KEGG" id="ngr:NAEGRDRAFT_75259"/>
<dbReference type="InterPro" id="IPR052595">
    <property type="entry name" value="LRRC69/RLP"/>
</dbReference>
<dbReference type="InterPro" id="IPR001611">
    <property type="entry name" value="Leu-rich_rpt"/>
</dbReference>
<protein>
    <submittedName>
        <fullName evidence="1">Predicted protein</fullName>
    </submittedName>
</protein>
<dbReference type="PANTHER" id="PTHR48057">
    <property type="entry name" value="LEUCINE-RICH REPEAT SERINE/THREONINE-PROTEIN KINASE 1"/>
    <property type="match status" value="1"/>
</dbReference>
<proteinExistence type="predicted"/>
<dbReference type="Pfam" id="PF13516">
    <property type="entry name" value="LRR_6"/>
    <property type="match status" value="4"/>
</dbReference>
<reference evidence="1 2" key="1">
    <citation type="journal article" date="2010" name="Cell">
        <title>The genome of Naegleria gruberi illuminates early eukaryotic versatility.</title>
        <authorList>
            <person name="Fritz-Laylin L.K."/>
            <person name="Prochnik S.E."/>
            <person name="Ginger M.L."/>
            <person name="Dacks J.B."/>
            <person name="Carpenter M.L."/>
            <person name="Field M.C."/>
            <person name="Kuo A."/>
            <person name="Paredez A."/>
            <person name="Chapman J."/>
            <person name="Pham J."/>
            <person name="Shu S."/>
            <person name="Neupane R."/>
            <person name="Cipriano M."/>
            <person name="Mancuso J."/>
            <person name="Tu H."/>
            <person name="Salamov A."/>
            <person name="Lindquist E."/>
            <person name="Shapiro H."/>
            <person name="Lucas S."/>
            <person name="Grigoriev I.V."/>
            <person name="Cande W.Z."/>
            <person name="Fulton C."/>
            <person name="Rokhsar D.S."/>
            <person name="Dawson S.C."/>
        </authorList>
    </citation>
    <scope>NUCLEOTIDE SEQUENCE [LARGE SCALE GENOMIC DNA]</scope>
    <source>
        <strain evidence="1 2">NEG-M</strain>
    </source>
</reference>
<keyword evidence="2" id="KW-1185">Reference proteome</keyword>
<dbReference type="OrthoDB" id="120976at2759"/>
<dbReference type="SUPFAM" id="SSF52047">
    <property type="entry name" value="RNI-like"/>
    <property type="match status" value="1"/>
</dbReference>